<keyword evidence="6" id="KW-0995">Kinetochore</keyword>
<keyword evidence="12" id="KW-1185">Reference proteome</keyword>
<dbReference type="GO" id="GO:0000444">
    <property type="term" value="C:MIS12/MIND type complex"/>
    <property type="evidence" value="ECO:0007669"/>
    <property type="project" value="InterPro"/>
</dbReference>
<comment type="subcellular location">
    <subcellularLocation>
        <location evidence="2">Chromosome</location>
        <location evidence="2">Centromere</location>
        <location evidence="2">Kinetochore</location>
    </subcellularLocation>
    <subcellularLocation>
        <location evidence="1">Nucleus</location>
    </subcellularLocation>
</comment>
<dbReference type="PANTHER" id="PTHR15459:SF3">
    <property type="entry name" value="POLYAMINE-MODULATED FACTOR 1"/>
    <property type="match status" value="1"/>
</dbReference>
<dbReference type="GO" id="GO:0007059">
    <property type="term" value="P:chromosome segregation"/>
    <property type="evidence" value="ECO:0007669"/>
    <property type="project" value="TreeGrafter"/>
</dbReference>
<comment type="caution">
    <text evidence="11">The sequence shown here is derived from an EMBL/GenBank/DDBJ whole genome shotgun (WGS) entry which is preliminary data.</text>
</comment>
<keyword evidence="4" id="KW-0132">Cell division</keyword>
<evidence type="ECO:0000256" key="7">
    <source>
        <dbReference type="ARBA" id="ARBA00023242"/>
    </source>
</evidence>
<keyword evidence="8" id="KW-0131">Cell cycle</keyword>
<evidence type="ECO:0000313" key="12">
    <source>
        <dbReference type="Proteomes" id="UP001489004"/>
    </source>
</evidence>
<dbReference type="GO" id="GO:0051301">
    <property type="term" value="P:cell division"/>
    <property type="evidence" value="ECO:0007669"/>
    <property type="project" value="UniProtKB-KW"/>
</dbReference>
<evidence type="ECO:0008006" key="13">
    <source>
        <dbReference type="Google" id="ProtNLM"/>
    </source>
</evidence>
<dbReference type="Pfam" id="PF03980">
    <property type="entry name" value="Nnf1"/>
    <property type="match status" value="1"/>
</dbReference>
<keyword evidence="5" id="KW-0498">Mitosis</keyword>
<keyword evidence="7" id="KW-0539">Nucleus</keyword>
<feature type="coiled-coil region" evidence="10">
    <location>
        <begin position="122"/>
        <end position="156"/>
    </location>
</feature>
<gene>
    <name evidence="11" type="ORF">WJX72_002457</name>
</gene>
<evidence type="ECO:0000256" key="5">
    <source>
        <dbReference type="ARBA" id="ARBA00022776"/>
    </source>
</evidence>
<evidence type="ECO:0000313" key="11">
    <source>
        <dbReference type="EMBL" id="KAK9816594.1"/>
    </source>
</evidence>
<evidence type="ECO:0000256" key="4">
    <source>
        <dbReference type="ARBA" id="ARBA00022618"/>
    </source>
</evidence>
<keyword evidence="10" id="KW-0175">Coiled coil</keyword>
<evidence type="ECO:0000256" key="6">
    <source>
        <dbReference type="ARBA" id="ARBA00022838"/>
    </source>
</evidence>
<dbReference type="Proteomes" id="UP001489004">
    <property type="component" value="Unassembled WGS sequence"/>
</dbReference>
<reference evidence="11 12" key="1">
    <citation type="journal article" date="2024" name="Nat. Commun.">
        <title>Phylogenomics reveals the evolutionary origins of lichenization in chlorophyte algae.</title>
        <authorList>
            <person name="Puginier C."/>
            <person name="Libourel C."/>
            <person name="Otte J."/>
            <person name="Skaloud P."/>
            <person name="Haon M."/>
            <person name="Grisel S."/>
            <person name="Petersen M."/>
            <person name="Berrin J.G."/>
            <person name="Delaux P.M."/>
            <person name="Dal Grande F."/>
            <person name="Keller J."/>
        </authorList>
    </citation>
    <scope>NUCLEOTIDE SEQUENCE [LARGE SCALE GENOMIC DNA]</scope>
    <source>
        <strain evidence="11 12">SAG 2043</strain>
    </source>
</reference>
<protein>
    <recommendedName>
        <fullName evidence="13">Nnf1</fullName>
    </recommendedName>
</protein>
<sequence length="195" mass="22024">MVEATSTTHQQGRRLHALREGLHRYLKTTLRPEAFEEFQVSFQSMPEPCHPALYDLYKQVLHLIRANTEAEFENIVEEAQLWSKLNTLEQMCEEQGITEDGAVSGPVLPMVQPTATARSCRVQAKQQELDHLKQMLAEVERSNAELVSTLEAKRAEVVQTAAKFTPVVSELSKVHDASRQWAYRSSLCTTTNLAS</sequence>
<proteinExistence type="predicted"/>
<evidence type="ECO:0000256" key="1">
    <source>
        <dbReference type="ARBA" id="ARBA00004123"/>
    </source>
</evidence>
<accession>A0AAW1Q3L5</accession>
<dbReference type="AlphaFoldDB" id="A0AAW1Q3L5"/>
<name>A0AAW1Q3L5_9CHLO</name>
<keyword evidence="3" id="KW-0158">Chromosome</keyword>
<evidence type="ECO:0000256" key="8">
    <source>
        <dbReference type="ARBA" id="ARBA00023306"/>
    </source>
</evidence>
<dbReference type="PANTHER" id="PTHR15459">
    <property type="entry name" value="POLYAMINE-MODULATED FACTOR 1"/>
    <property type="match status" value="1"/>
</dbReference>
<dbReference type="InterPro" id="IPR007128">
    <property type="entry name" value="PMF1/Nnf1"/>
</dbReference>
<evidence type="ECO:0000256" key="3">
    <source>
        <dbReference type="ARBA" id="ARBA00022454"/>
    </source>
</evidence>
<keyword evidence="9" id="KW-0137">Centromere</keyword>
<evidence type="ECO:0000256" key="2">
    <source>
        <dbReference type="ARBA" id="ARBA00004629"/>
    </source>
</evidence>
<evidence type="ECO:0000256" key="9">
    <source>
        <dbReference type="ARBA" id="ARBA00023328"/>
    </source>
</evidence>
<dbReference type="GO" id="GO:0005634">
    <property type="term" value="C:nucleus"/>
    <property type="evidence" value="ECO:0007669"/>
    <property type="project" value="UniProtKB-SubCell"/>
</dbReference>
<dbReference type="EMBL" id="JALJOR010000005">
    <property type="protein sequence ID" value="KAK9816594.1"/>
    <property type="molecule type" value="Genomic_DNA"/>
</dbReference>
<organism evidence="11 12">
    <name type="scientific">[Myrmecia] bisecta</name>
    <dbReference type="NCBI Taxonomy" id="41462"/>
    <lineage>
        <taxon>Eukaryota</taxon>
        <taxon>Viridiplantae</taxon>
        <taxon>Chlorophyta</taxon>
        <taxon>core chlorophytes</taxon>
        <taxon>Trebouxiophyceae</taxon>
        <taxon>Trebouxiales</taxon>
        <taxon>Trebouxiaceae</taxon>
        <taxon>Myrmecia</taxon>
    </lineage>
</organism>
<evidence type="ECO:0000256" key="10">
    <source>
        <dbReference type="SAM" id="Coils"/>
    </source>
</evidence>